<evidence type="ECO:0000313" key="3">
    <source>
        <dbReference type="EMBL" id="TPP49562.1"/>
    </source>
</evidence>
<organism evidence="3 4">
    <name type="scientific">Leishmania donovani</name>
    <dbReference type="NCBI Taxonomy" id="5661"/>
    <lineage>
        <taxon>Eukaryota</taxon>
        <taxon>Discoba</taxon>
        <taxon>Euglenozoa</taxon>
        <taxon>Kinetoplastea</taxon>
        <taxon>Metakinetoplastina</taxon>
        <taxon>Trypanosomatida</taxon>
        <taxon>Trypanosomatidae</taxon>
        <taxon>Leishmaniinae</taxon>
        <taxon>Leishmania</taxon>
    </lineage>
</organism>
<dbReference type="VEuPathDB" id="TriTrypDB:LdCL_360069300"/>
<evidence type="ECO:0000256" key="2">
    <source>
        <dbReference type="SAM" id="MobiDB-lite"/>
    </source>
</evidence>
<dbReference type="VEuPathDB" id="TriTrypDB:LDHU3_36.8180"/>
<feature type="coiled-coil region" evidence="1">
    <location>
        <begin position="10"/>
        <end position="109"/>
    </location>
</feature>
<dbReference type="InterPro" id="IPR036910">
    <property type="entry name" value="HMG_box_dom_sf"/>
</dbReference>
<protein>
    <submittedName>
        <fullName evidence="3">Uncharacterized protein</fullName>
    </submittedName>
</protein>
<dbReference type="EMBL" id="RHLD01000001">
    <property type="protein sequence ID" value="TPP49562.1"/>
    <property type="molecule type" value="Genomic_DNA"/>
</dbReference>
<feature type="compositionally biased region" description="Basic residues" evidence="2">
    <location>
        <begin position="502"/>
        <end position="515"/>
    </location>
</feature>
<feature type="region of interest" description="Disordered" evidence="2">
    <location>
        <begin position="493"/>
        <end position="530"/>
    </location>
</feature>
<reference evidence="4" key="1">
    <citation type="submission" date="2019-02" db="EMBL/GenBank/DDBJ databases">
        <title>FDA dAtabase for Regulatory Grade micrObial Sequences (FDA-ARGOS): Supporting development and validation of Infectious Disease Dx tests.</title>
        <authorList>
            <person name="Duncan R."/>
            <person name="Fisher C."/>
            <person name="Tallon L."/>
            <person name="Sadzewicz L."/>
            <person name="Sengamalay N."/>
            <person name="Ott S."/>
            <person name="Godinez A."/>
            <person name="Nagaraj S."/>
            <person name="Vavikolanu K."/>
            <person name="Vyas G."/>
            <person name="Nadendla S."/>
            <person name="Aluvathingal J."/>
            <person name="Sichtig H."/>
        </authorList>
    </citation>
    <scope>NUCLEOTIDE SEQUENCE [LARGE SCALE GENOMIC DNA]</scope>
    <source>
        <strain evidence="4">FDAARGOS_360</strain>
    </source>
</reference>
<keyword evidence="1" id="KW-0175">Coiled coil</keyword>
<dbReference type="SUPFAM" id="SSF47095">
    <property type="entry name" value="HMG-box"/>
    <property type="match status" value="1"/>
</dbReference>
<dbReference type="PANTHER" id="PTHR37564:SF1">
    <property type="entry name" value="DNA-ASSOCIATED PROTEIN, PUTATIVE-RELATED"/>
    <property type="match status" value="1"/>
</dbReference>
<dbReference type="VEuPathDB" id="TriTrypDB:LdCL_360069200"/>
<feature type="coiled-coil region" evidence="1">
    <location>
        <begin position="164"/>
        <end position="243"/>
    </location>
</feature>
<evidence type="ECO:0000313" key="4">
    <source>
        <dbReference type="Proteomes" id="UP000318821"/>
    </source>
</evidence>
<dbReference type="PANTHER" id="PTHR37564">
    <property type="entry name" value="KINETOPLAST DNA-ASSOCIATED PROTEIN"/>
    <property type="match status" value="1"/>
</dbReference>
<proteinExistence type="predicted"/>
<dbReference type="VEuPathDB" id="TriTrypDB:LdBPK_366180.1"/>
<dbReference type="VEuPathDB" id="TriTrypDB:LdBPK_366190.1"/>
<dbReference type="VEuPathDB" id="TriTrypDB:LDHU3_36.8200"/>
<sequence>MSALSERLVMQLLRIRNRELELETKQQELDSKLRQEEDLRKELEVEQEKLAKLRSVQETLEKMNEGLEAKYKAVKEDDELQRKQISEELKKRIAEVDEVSRELAEREQRAQSRKELLLKQQEIYDQHSNSGKEKFDELVAKRASEIEALTKKKDDNIRRTPELRKQLETETEQLTAAKAQQMELQAKVNEFLNRFSIIQSQLNEAKRVYESASTDKDRSTRMLKALESDLEMLRRRAATSKAERDKELAKVTALTERMEAVRSQINTFENITKMLTMSDDGDAAAGATEPRHPCASASAGILAWVHFFRHDEDLCADDDGAVLHNRLQMQLILCFRAAFLAVDFYTKSEHVDRRFVRDVKSADDMYCPHMSVPGAATIECGGIADAQNTPSLDGPPSSARLLRGVSPFSVFLMDQKNNPSLQGVSIAKRGKMLSKMYKELSQQQRRDLQKRAQNYKVVQGLNYRKRFSALSQLYELHKPIDVQVAKALKEANARKVTSAKTAVKKAATKPKTAKRAKAEKSAAKKSAGKK</sequence>
<evidence type="ECO:0000256" key="1">
    <source>
        <dbReference type="SAM" id="Coils"/>
    </source>
</evidence>
<comment type="caution">
    <text evidence="3">The sequence shown here is derived from an EMBL/GenBank/DDBJ whole genome shotgun (WGS) entry which is preliminary data.</text>
</comment>
<dbReference type="InterPro" id="IPR052695">
    <property type="entry name" value="Kinetoplast-DNA-binding"/>
</dbReference>
<dbReference type="AlphaFoldDB" id="A0A504XKN9"/>
<gene>
    <name evidence="3" type="ORF">CGC20_19195</name>
</gene>
<accession>A0A504XKN9</accession>
<dbReference type="Proteomes" id="UP000318821">
    <property type="component" value="Unassembled WGS sequence"/>
</dbReference>
<name>A0A504XKN9_LEIDO</name>